<evidence type="ECO:0000313" key="1">
    <source>
        <dbReference type="EMBL" id="KAH7978055.1"/>
    </source>
</evidence>
<dbReference type="EMBL" id="CM023470">
    <property type="protein sequence ID" value="KAH7978055.1"/>
    <property type="molecule type" value="Genomic_DNA"/>
</dbReference>
<comment type="caution">
    <text evidence="1">The sequence shown here is derived from an EMBL/GenBank/DDBJ whole genome shotgun (WGS) entry which is preliminary data.</text>
</comment>
<protein>
    <submittedName>
        <fullName evidence="1">Uncharacterized protein</fullName>
    </submittedName>
</protein>
<keyword evidence="2" id="KW-1185">Reference proteome</keyword>
<proteinExistence type="predicted"/>
<gene>
    <name evidence="1" type="ORF">HPB49_004343</name>
</gene>
<accession>A0ACB8DUH9</accession>
<reference evidence="1" key="1">
    <citation type="submission" date="2020-05" db="EMBL/GenBank/DDBJ databases">
        <title>Large-scale comparative analyses of tick genomes elucidate their genetic diversity and vector capacities.</title>
        <authorList>
            <person name="Jia N."/>
            <person name="Wang J."/>
            <person name="Shi W."/>
            <person name="Du L."/>
            <person name="Sun Y."/>
            <person name="Zhan W."/>
            <person name="Jiang J."/>
            <person name="Wang Q."/>
            <person name="Zhang B."/>
            <person name="Ji P."/>
            <person name="Sakyi L.B."/>
            <person name="Cui X."/>
            <person name="Yuan T."/>
            <person name="Jiang B."/>
            <person name="Yang W."/>
            <person name="Lam T.T.-Y."/>
            <person name="Chang Q."/>
            <person name="Ding S."/>
            <person name="Wang X."/>
            <person name="Zhu J."/>
            <person name="Ruan X."/>
            <person name="Zhao L."/>
            <person name="Wei J."/>
            <person name="Que T."/>
            <person name="Du C."/>
            <person name="Cheng J."/>
            <person name="Dai P."/>
            <person name="Han X."/>
            <person name="Huang E."/>
            <person name="Gao Y."/>
            <person name="Liu J."/>
            <person name="Shao H."/>
            <person name="Ye R."/>
            <person name="Li L."/>
            <person name="Wei W."/>
            <person name="Wang X."/>
            <person name="Wang C."/>
            <person name="Yang T."/>
            <person name="Huo Q."/>
            <person name="Li W."/>
            <person name="Guo W."/>
            <person name="Chen H."/>
            <person name="Zhou L."/>
            <person name="Ni X."/>
            <person name="Tian J."/>
            <person name="Zhou Y."/>
            <person name="Sheng Y."/>
            <person name="Liu T."/>
            <person name="Pan Y."/>
            <person name="Xia L."/>
            <person name="Li J."/>
            <person name="Zhao F."/>
            <person name="Cao W."/>
        </authorList>
    </citation>
    <scope>NUCLEOTIDE SEQUENCE</scope>
    <source>
        <strain evidence="1">Dsil-2018</strain>
    </source>
</reference>
<evidence type="ECO:0000313" key="2">
    <source>
        <dbReference type="Proteomes" id="UP000821865"/>
    </source>
</evidence>
<organism evidence="1 2">
    <name type="scientific">Dermacentor silvarum</name>
    <name type="common">Tick</name>
    <dbReference type="NCBI Taxonomy" id="543639"/>
    <lineage>
        <taxon>Eukaryota</taxon>
        <taxon>Metazoa</taxon>
        <taxon>Ecdysozoa</taxon>
        <taxon>Arthropoda</taxon>
        <taxon>Chelicerata</taxon>
        <taxon>Arachnida</taxon>
        <taxon>Acari</taxon>
        <taxon>Parasitiformes</taxon>
        <taxon>Ixodida</taxon>
        <taxon>Ixodoidea</taxon>
        <taxon>Ixodidae</taxon>
        <taxon>Rhipicephalinae</taxon>
        <taxon>Dermacentor</taxon>
    </lineage>
</organism>
<dbReference type="Proteomes" id="UP000821865">
    <property type="component" value="Chromosome 1"/>
</dbReference>
<sequence length="202" mass="21847">MTRTAESKQVSPLIPGGPPKFDVKFRAHAVKRGEKARLQCTAMGDLPIAMTWSKNNDRVPEKSKYKVSTVANQSLSSVSSTLVVSTETVEDSGIYSCFAKNHYGSDETSMRLLVQEVPGPPVNVTVANATGNSLFLTWGEPFRGNSAITRYLVQFREAGSALVAVRSTSLFMDGCREGGVWGGNNSGGRVSPRRQADQKRAC</sequence>
<name>A0ACB8DUH9_DERSI</name>